<keyword evidence="4" id="KW-1185">Reference proteome</keyword>
<gene>
    <name evidence="3" type="ORF">CEE69_05210</name>
</gene>
<accession>A0A2G1WDS9</accession>
<dbReference type="SUPFAM" id="SSF52266">
    <property type="entry name" value="SGNH hydrolase"/>
    <property type="match status" value="1"/>
</dbReference>
<dbReference type="Pfam" id="PF13472">
    <property type="entry name" value="Lipase_GDSL_2"/>
    <property type="match status" value="1"/>
</dbReference>
<dbReference type="AlphaFoldDB" id="A0A2G1WDS9"/>
<evidence type="ECO:0000313" key="3">
    <source>
        <dbReference type="EMBL" id="PHQ36739.1"/>
    </source>
</evidence>
<dbReference type="InterPro" id="IPR036514">
    <property type="entry name" value="SGNH_hydro_sf"/>
</dbReference>
<sequence length="252" mass="28196">MLRSKKLTLFLLLSNAITLATLVVICWYYRVPGKFYRRLVVESRVPGVNESFESNRFYATSRQLFDLYAASNPSDTRPATLVLGDSQVSLVNWNEMLPGFDAVGRGIPGDTVAGLSYRIGDYQDHQPATCVLMIGTNDVLTDRPFIETEAAYRDLVQHSLDMWPNSRIVLVSVPPFSKWVTKAEAKNNRVKQMNVFLSNLAGQSPRTIYTNLHDAIIDADQYLANEMTMDGVHLNAASYSVLRNQLQAIGAN</sequence>
<dbReference type="Gene3D" id="3.40.50.1110">
    <property type="entry name" value="SGNH hydrolase"/>
    <property type="match status" value="1"/>
</dbReference>
<name>A0A2G1WDS9_9BACT</name>
<dbReference type="PANTHER" id="PTHR30383:SF5">
    <property type="entry name" value="SGNH HYDROLASE-TYPE ESTERASE DOMAIN-CONTAINING PROTEIN"/>
    <property type="match status" value="1"/>
</dbReference>
<comment type="caution">
    <text evidence="3">The sequence shown here is derived from an EMBL/GenBank/DDBJ whole genome shotgun (WGS) entry which is preliminary data.</text>
</comment>
<proteinExistence type="predicted"/>
<dbReference type="InterPro" id="IPR013830">
    <property type="entry name" value="SGNH_hydro"/>
</dbReference>
<dbReference type="PANTHER" id="PTHR30383">
    <property type="entry name" value="THIOESTERASE 1/PROTEASE 1/LYSOPHOSPHOLIPASE L1"/>
    <property type="match status" value="1"/>
</dbReference>
<keyword evidence="1" id="KW-1133">Transmembrane helix</keyword>
<keyword evidence="1" id="KW-0812">Transmembrane</keyword>
<dbReference type="EMBL" id="NIZW01000002">
    <property type="protein sequence ID" value="PHQ36739.1"/>
    <property type="molecule type" value="Genomic_DNA"/>
</dbReference>
<organism evidence="3 4">
    <name type="scientific">Rhodopirellula bahusiensis</name>
    <dbReference type="NCBI Taxonomy" id="2014065"/>
    <lineage>
        <taxon>Bacteria</taxon>
        <taxon>Pseudomonadati</taxon>
        <taxon>Planctomycetota</taxon>
        <taxon>Planctomycetia</taxon>
        <taxon>Pirellulales</taxon>
        <taxon>Pirellulaceae</taxon>
        <taxon>Rhodopirellula</taxon>
    </lineage>
</organism>
<dbReference type="Proteomes" id="UP000225740">
    <property type="component" value="Unassembled WGS sequence"/>
</dbReference>
<reference evidence="3 4" key="1">
    <citation type="submission" date="2017-06" db="EMBL/GenBank/DDBJ databases">
        <title>Description of Rhodopirellula bahusiensis sp. nov.</title>
        <authorList>
            <person name="Kizina J."/>
            <person name="Harder J."/>
        </authorList>
    </citation>
    <scope>NUCLEOTIDE SEQUENCE [LARGE SCALE GENOMIC DNA]</scope>
    <source>
        <strain evidence="3 4">SWK21</strain>
    </source>
</reference>
<keyword evidence="1" id="KW-0472">Membrane</keyword>
<feature type="domain" description="SGNH hydrolase-type esterase" evidence="2">
    <location>
        <begin position="99"/>
        <end position="239"/>
    </location>
</feature>
<feature type="transmembrane region" description="Helical" evidence="1">
    <location>
        <begin position="7"/>
        <end position="30"/>
    </location>
</feature>
<evidence type="ECO:0000313" key="4">
    <source>
        <dbReference type="Proteomes" id="UP000225740"/>
    </source>
</evidence>
<dbReference type="GO" id="GO:0004622">
    <property type="term" value="F:phosphatidylcholine lysophospholipase activity"/>
    <property type="evidence" value="ECO:0007669"/>
    <property type="project" value="TreeGrafter"/>
</dbReference>
<evidence type="ECO:0000256" key="1">
    <source>
        <dbReference type="SAM" id="Phobius"/>
    </source>
</evidence>
<evidence type="ECO:0000259" key="2">
    <source>
        <dbReference type="Pfam" id="PF13472"/>
    </source>
</evidence>
<protein>
    <recommendedName>
        <fullName evidence="2">SGNH hydrolase-type esterase domain-containing protein</fullName>
    </recommendedName>
</protein>
<dbReference type="InterPro" id="IPR051532">
    <property type="entry name" value="Ester_Hydrolysis_Enzymes"/>
</dbReference>